<keyword evidence="8" id="KW-0012">Acyltransferase</keyword>
<feature type="domain" description="Wax synthase" evidence="10">
    <location>
        <begin position="182"/>
        <end position="267"/>
    </location>
</feature>
<dbReference type="GO" id="GO:0006629">
    <property type="term" value="P:lipid metabolic process"/>
    <property type="evidence" value="ECO:0007669"/>
    <property type="project" value="InterPro"/>
</dbReference>
<keyword evidence="12" id="KW-1185">Reference proteome</keyword>
<sequence>MDEEIKNFIKVWITIFASLSYSYFIPRNIPKGKLRFISLIPIVTIFTLLPLSFSSVNLSGMTGFTISWIANFKLLLFAFDQGPLSSTSLSSLPLFISIACLPIKIQHSPSPQITKNLISKSTLIYVVKVLLLAVLIRIYDHREHIDPTLLLCLYSLHIYLSLDIMLAIAATSARSLLGLELEPQFNEPYRSTSLQDFWGRRWNLMITTILRPTVYDPTRRIFSRLIGKNWASIWGIVTTFVVSGLMHELLFFYMGQPTGEVMWFFVLHGICLAGEILVKKSLHGRFRLHPVVSTPLTVGFVMMTSFWLFFPSMLRDGFEAKAFQEFAVVINFVMGLSQTMTDSLGNQLQHELQR</sequence>
<protein>
    <recommendedName>
        <fullName evidence="10">Wax synthase domain-containing protein</fullName>
    </recommendedName>
</protein>
<keyword evidence="7 9" id="KW-0472">Membrane</keyword>
<gene>
    <name evidence="11" type="ORF">AQUCO_08300099v1</name>
</gene>
<evidence type="ECO:0000259" key="10">
    <source>
        <dbReference type="Pfam" id="PF13813"/>
    </source>
</evidence>
<name>A0A2G5C793_AQUCA</name>
<evidence type="ECO:0000313" key="11">
    <source>
        <dbReference type="EMBL" id="PIA27163.1"/>
    </source>
</evidence>
<reference evidence="11 12" key="1">
    <citation type="submission" date="2017-09" db="EMBL/GenBank/DDBJ databases">
        <title>WGS assembly of Aquilegia coerulea Goldsmith.</title>
        <authorList>
            <person name="Hodges S."/>
            <person name="Kramer E."/>
            <person name="Nordborg M."/>
            <person name="Tomkins J."/>
            <person name="Borevitz J."/>
            <person name="Derieg N."/>
            <person name="Yan J."/>
            <person name="Mihaltcheva S."/>
            <person name="Hayes R.D."/>
            <person name="Rokhsar D."/>
        </authorList>
    </citation>
    <scope>NUCLEOTIDE SEQUENCE [LARGE SCALE GENOMIC DNA]</scope>
    <source>
        <strain evidence="12">cv. Goldsmith</strain>
    </source>
</reference>
<evidence type="ECO:0000256" key="3">
    <source>
        <dbReference type="ARBA" id="ARBA00007282"/>
    </source>
</evidence>
<feature type="transmembrane region" description="Helical" evidence="9">
    <location>
        <begin position="36"/>
        <end position="53"/>
    </location>
</feature>
<evidence type="ECO:0000256" key="5">
    <source>
        <dbReference type="ARBA" id="ARBA00022692"/>
    </source>
</evidence>
<feature type="transmembrane region" description="Helical" evidence="9">
    <location>
        <begin position="290"/>
        <end position="310"/>
    </location>
</feature>
<keyword evidence="6 9" id="KW-1133">Transmembrane helix</keyword>
<dbReference type="GO" id="GO:0008374">
    <property type="term" value="F:O-acyltransferase activity"/>
    <property type="evidence" value="ECO:0007669"/>
    <property type="project" value="InterPro"/>
</dbReference>
<keyword evidence="5 9" id="KW-0812">Transmembrane</keyword>
<feature type="transmembrane region" description="Helical" evidence="9">
    <location>
        <begin position="117"/>
        <end position="136"/>
    </location>
</feature>
<dbReference type="STRING" id="218851.A0A2G5C793"/>
<dbReference type="InterPro" id="IPR044851">
    <property type="entry name" value="Wax_synthase"/>
</dbReference>
<dbReference type="Pfam" id="PF13813">
    <property type="entry name" value="MBOAT_2"/>
    <property type="match status" value="1"/>
</dbReference>
<dbReference type="GO" id="GO:0016020">
    <property type="term" value="C:membrane"/>
    <property type="evidence" value="ECO:0007669"/>
    <property type="project" value="UniProtKB-SubCell"/>
</dbReference>
<evidence type="ECO:0000256" key="9">
    <source>
        <dbReference type="SAM" id="Phobius"/>
    </source>
</evidence>
<evidence type="ECO:0000256" key="8">
    <source>
        <dbReference type="ARBA" id="ARBA00023315"/>
    </source>
</evidence>
<dbReference type="AlphaFoldDB" id="A0A2G5C793"/>
<evidence type="ECO:0000313" key="12">
    <source>
        <dbReference type="Proteomes" id="UP000230069"/>
    </source>
</evidence>
<evidence type="ECO:0000256" key="7">
    <source>
        <dbReference type="ARBA" id="ARBA00023136"/>
    </source>
</evidence>
<organism evidence="11 12">
    <name type="scientific">Aquilegia coerulea</name>
    <name type="common">Rocky mountain columbine</name>
    <dbReference type="NCBI Taxonomy" id="218851"/>
    <lineage>
        <taxon>Eukaryota</taxon>
        <taxon>Viridiplantae</taxon>
        <taxon>Streptophyta</taxon>
        <taxon>Embryophyta</taxon>
        <taxon>Tracheophyta</taxon>
        <taxon>Spermatophyta</taxon>
        <taxon>Magnoliopsida</taxon>
        <taxon>Ranunculales</taxon>
        <taxon>Ranunculaceae</taxon>
        <taxon>Thalictroideae</taxon>
        <taxon>Aquilegia</taxon>
    </lineage>
</organism>
<dbReference type="Proteomes" id="UP000230069">
    <property type="component" value="Unassembled WGS sequence"/>
</dbReference>
<proteinExistence type="inferred from homology"/>
<dbReference type="PIRSF" id="PIRSF037006">
    <property type="entry name" value="Wax_synthase"/>
    <property type="match status" value="1"/>
</dbReference>
<keyword evidence="4" id="KW-0808">Transferase</keyword>
<feature type="transmembrane region" description="Helical" evidence="9">
    <location>
        <begin position="230"/>
        <end position="255"/>
    </location>
</feature>
<dbReference type="PANTHER" id="PTHR31595">
    <property type="entry name" value="LONG-CHAIN-ALCOHOL O-FATTY-ACYLTRANSFERASE 3-RELATED"/>
    <property type="match status" value="1"/>
</dbReference>
<dbReference type="EMBL" id="KZ305100">
    <property type="protein sequence ID" value="PIA27163.1"/>
    <property type="molecule type" value="Genomic_DNA"/>
</dbReference>
<evidence type="ECO:0000256" key="4">
    <source>
        <dbReference type="ARBA" id="ARBA00022679"/>
    </source>
</evidence>
<comment type="pathway">
    <text evidence="2">Secondary metabolite biosynthesis.</text>
</comment>
<feature type="transmembrane region" description="Helical" evidence="9">
    <location>
        <begin position="261"/>
        <end position="278"/>
    </location>
</feature>
<evidence type="ECO:0000256" key="2">
    <source>
        <dbReference type="ARBA" id="ARBA00005179"/>
    </source>
</evidence>
<dbReference type="OrthoDB" id="1077582at2759"/>
<comment type="subcellular location">
    <subcellularLocation>
        <location evidence="1">Membrane</location>
        <topology evidence="1">Multi-pass membrane protein</topology>
    </subcellularLocation>
</comment>
<evidence type="ECO:0000256" key="1">
    <source>
        <dbReference type="ARBA" id="ARBA00004141"/>
    </source>
</evidence>
<comment type="similarity">
    <text evidence="3">Belongs to the wax synthase family.</text>
</comment>
<evidence type="ECO:0000256" key="6">
    <source>
        <dbReference type="ARBA" id="ARBA00022989"/>
    </source>
</evidence>
<feature type="transmembrane region" description="Helical" evidence="9">
    <location>
        <begin position="148"/>
        <end position="170"/>
    </location>
</feature>
<dbReference type="InterPro" id="IPR017088">
    <property type="entry name" value="Wax_synthase_Magnoliopsida"/>
</dbReference>
<feature type="transmembrane region" description="Helical" evidence="9">
    <location>
        <begin position="7"/>
        <end position="24"/>
    </location>
</feature>
<dbReference type="PANTHER" id="PTHR31595:SF57">
    <property type="entry name" value="OS04G0481900 PROTEIN"/>
    <property type="match status" value="1"/>
</dbReference>
<dbReference type="FunCoup" id="A0A2G5C793">
    <property type="interactions" value="1"/>
</dbReference>
<accession>A0A2G5C793</accession>
<dbReference type="InterPro" id="IPR032805">
    <property type="entry name" value="Wax_synthase_dom"/>
</dbReference>
<dbReference type="InParanoid" id="A0A2G5C793"/>